<dbReference type="Pfam" id="PF04851">
    <property type="entry name" value="ResIII"/>
    <property type="match status" value="1"/>
</dbReference>
<evidence type="ECO:0000256" key="7">
    <source>
        <dbReference type="ARBA" id="ARBA00022840"/>
    </source>
</evidence>
<evidence type="ECO:0000313" key="17">
    <source>
        <dbReference type="EMBL" id="RKO89625.1"/>
    </source>
</evidence>
<dbReference type="GO" id="GO:0006367">
    <property type="term" value="P:transcription initiation at RNA polymerase II promoter"/>
    <property type="evidence" value="ECO:0007669"/>
    <property type="project" value="InterPro"/>
</dbReference>
<evidence type="ECO:0000256" key="5">
    <source>
        <dbReference type="ARBA" id="ARBA00022801"/>
    </source>
</evidence>
<dbReference type="PANTHER" id="PTHR11274:SF0">
    <property type="entry name" value="GENERAL TRANSCRIPTION AND DNA REPAIR FACTOR IIH HELICASE SUBUNIT XPB"/>
    <property type="match status" value="1"/>
</dbReference>
<dbReference type="CDD" id="cd18029">
    <property type="entry name" value="DEXHc_XPB"/>
    <property type="match status" value="1"/>
</dbReference>
<dbReference type="Pfam" id="PF13625">
    <property type="entry name" value="Helicase_C_3"/>
    <property type="match status" value="1"/>
</dbReference>
<evidence type="ECO:0000256" key="12">
    <source>
        <dbReference type="ARBA" id="ARBA00034617"/>
    </source>
</evidence>
<keyword evidence="9" id="KW-0234">DNA repair</keyword>
<dbReference type="Gene3D" id="3.40.50.300">
    <property type="entry name" value="P-loop containing nucleotide triphosphate hydrolases"/>
    <property type="match status" value="2"/>
</dbReference>
<dbReference type="EMBL" id="KZ995984">
    <property type="protein sequence ID" value="RKO89625.1"/>
    <property type="molecule type" value="Genomic_DNA"/>
</dbReference>
<name>A0A4P9WD54_9FUNG</name>
<dbReference type="InterPro" id="IPR050615">
    <property type="entry name" value="ATP-dep_DNA_Helicase"/>
</dbReference>
<dbReference type="EC" id="5.6.2.4" evidence="13"/>
<dbReference type="PANTHER" id="PTHR11274">
    <property type="entry name" value="RAD25/XP-B DNA REPAIR HELICASE"/>
    <property type="match status" value="1"/>
</dbReference>
<comment type="catalytic activity">
    <reaction evidence="14">
        <text>ATP + H2O = ADP + phosphate + H(+)</text>
        <dbReference type="Rhea" id="RHEA:13065"/>
        <dbReference type="ChEBI" id="CHEBI:15377"/>
        <dbReference type="ChEBI" id="CHEBI:15378"/>
        <dbReference type="ChEBI" id="CHEBI:30616"/>
        <dbReference type="ChEBI" id="CHEBI:43474"/>
        <dbReference type="ChEBI" id="CHEBI:456216"/>
        <dbReference type="EC" id="5.6.2.4"/>
    </reaction>
</comment>
<dbReference type="FunFam" id="3.40.50.300:FF:000077">
    <property type="entry name" value="Probable DNA repair helicase RAD25"/>
    <property type="match status" value="1"/>
</dbReference>
<dbReference type="GO" id="GO:0005524">
    <property type="term" value="F:ATP binding"/>
    <property type="evidence" value="ECO:0007669"/>
    <property type="project" value="UniProtKB-KW"/>
</dbReference>
<keyword evidence="6" id="KW-0347">Helicase</keyword>
<evidence type="ECO:0000256" key="10">
    <source>
        <dbReference type="ARBA" id="ARBA00023235"/>
    </source>
</evidence>
<comment type="catalytic activity">
    <reaction evidence="12">
        <text>Couples ATP hydrolysis with the unwinding of duplex DNA by translocating in the 3'-5' direction.</text>
        <dbReference type="EC" id="5.6.2.4"/>
    </reaction>
</comment>
<dbReference type="GO" id="GO:0043138">
    <property type="term" value="F:3'-5' DNA helicase activity"/>
    <property type="evidence" value="ECO:0007669"/>
    <property type="project" value="UniProtKB-EC"/>
</dbReference>
<dbReference type="GO" id="GO:0097550">
    <property type="term" value="C:transcription preinitiation complex"/>
    <property type="evidence" value="ECO:0007669"/>
    <property type="project" value="TreeGrafter"/>
</dbReference>
<evidence type="ECO:0000256" key="11">
    <source>
        <dbReference type="ARBA" id="ARBA00023242"/>
    </source>
</evidence>
<evidence type="ECO:0000256" key="9">
    <source>
        <dbReference type="ARBA" id="ARBA00023204"/>
    </source>
</evidence>
<comment type="similarity">
    <text evidence="2">Belongs to the helicase family. RAD25/XPB subfamily.</text>
</comment>
<evidence type="ECO:0000256" key="8">
    <source>
        <dbReference type="ARBA" id="ARBA00023125"/>
    </source>
</evidence>
<dbReference type="AlphaFoldDB" id="A0A4P9WD54"/>
<evidence type="ECO:0000259" key="16">
    <source>
        <dbReference type="PROSITE" id="PS51192"/>
    </source>
</evidence>
<keyword evidence="5 17" id="KW-0378">Hydrolase</keyword>
<feature type="domain" description="Helicase ATP-binding" evidence="16">
    <location>
        <begin position="281"/>
        <end position="443"/>
    </location>
</feature>
<evidence type="ECO:0000256" key="1">
    <source>
        <dbReference type="ARBA" id="ARBA00004123"/>
    </source>
</evidence>
<dbReference type="InterPro" id="IPR027417">
    <property type="entry name" value="P-loop_NTPase"/>
</dbReference>
<evidence type="ECO:0000256" key="14">
    <source>
        <dbReference type="ARBA" id="ARBA00048988"/>
    </source>
</evidence>
<gene>
    <name evidence="17" type="ORF">BDK51DRAFT_36017</name>
</gene>
<dbReference type="InterPro" id="IPR032438">
    <property type="entry name" value="ERCC3_RAD25_C"/>
</dbReference>
<dbReference type="PRINTS" id="PR00851">
    <property type="entry name" value="XRODRMPGMNTB"/>
</dbReference>
<keyword evidence="18" id="KW-1185">Reference proteome</keyword>
<feature type="compositionally biased region" description="Low complexity" evidence="15">
    <location>
        <begin position="184"/>
        <end position="193"/>
    </location>
</feature>
<dbReference type="NCBIfam" id="TIGR00603">
    <property type="entry name" value="rad25"/>
    <property type="match status" value="1"/>
</dbReference>
<evidence type="ECO:0000256" key="13">
    <source>
        <dbReference type="ARBA" id="ARBA00034808"/>
    </source>
</evidence>
<organism evidence="17 18">
    <name type="scientific">Blyttiomyces helicus</name>
    <dbReference type="NCBI Taxonomy" id="388810"/>
    <lineage>
        <taxon>Eukaryota</taxon>
        <taxon>Fungi</taxon>
        <taxon>Fungi incertae sedis</taxon>
        <taxon>Chytridiomycota</taxon>
        <taxon>Chytridiomycota incertae sedis</taxon>
        <taxon>Chytridiomycetes</taxon>
        <taxon>Chytridiomycetes incertae sedis</taxon>
        <taxon>Blyttiomyces</taxon>
    </lineage>
</organism>
<proteinExistence type="inferred from homology"/>
<sequence>MVTLEDREENEAQVVQHLLDYTFLPLKPDHRARPLWVCDDGLEARIMLEAFSPLAAQAQDFLITIAEPVSRPARMLDFKLTSYSLYAAVAVGMETGTRLEVLERFSKVEIPDRVVNFIRESKMSYGKVKLVLKDNSYPDILRKLLLDTTIARARVIREDEEDTIFSSTRGPKALPAPSSATNGAAPSSSADAADPTFSTVITLHRADEAEDGLDEEEFTHSFEIDKTELGEVKRRCIEVDYPLMEEYDFRYDVVNPNLDINLSPKTVIRDYQEKSLSKMFGGGGGRARSGIIVLPTGAGKTLVGITAACTVKKSTLVLCTNALSVEQWANEFRNWTSIKEGQIAKFTADDKKKFVGSAGIVVSTYTMISHSGKRVWETAKMIEWINSFEWGLLILDEVHVVPAQVFRRVLETVAAHTKLGLTATLVREDDKIENLNYLVGPKLYEANWMDLAGRGHIAKVEATEIWCPMTGAFYSEYMASKPGKRRLLFVMNPSKFMTCQYLIQLREAAQDKIIVFSDNVFALRVSLRDQIRRLFIYGQSSHAERTEYFQKFREGHPSCRTIFLSKVGDTSLDLPEATCLIQISSQFGSRFFTFVSRDTDEVQLSAKRRRFLVDQWYEFKVIPNIEELILASVRPTLHYSSPAEQADLLRLVQEAGDGDCDDEQMSTSVDDLAGEWVNKWAARGANKAKLKTEEAAKREAARRRKAGNSLFKAWRKGK</sequence>
<dbReference type="SMART" id="SM00487">
    <property type="entry name" value="DEXDc"/>
    <property type="match status" value="1"/>
</dbReference>
<reference evidence="18" key="1">
    <citation type="journal article" date="2018" name="Nat. Microbiol.">
        <title>Leveraging single-cell genomics to expand the fungal tree of life.</title>
        <authorList>
            <person name="Ahrendt S.R."/>
            <person name="Quandt C.A."/>
            <person name="Ciobanu D."/>
            <person name="Clum A."/>
            <person name="Salamov A."/>
            <person name="Andreopoulos B."/>
            <person name="Cheng J.F."/>
            <person name="Woyke T."/>
            <person name="Pelin A."/>
            <person name="Henrissat B."/>
            <person name="Reynolds N.K."/>
            <person name="Benny G.L."/>
            <person name="Smith M.E."/>
            <person name="James T.Y."/>
            <person name="Grigoriev I.V."/>
        </authorList>
    </citation>
    <scope>NUCLEOTIDE SEQUENCE [LARGE SCALE GENOMIC DNA]</scope>
</reference>
<dbReference type="PROSITE" id="PS51192">
    <property type="entry name" value="HELICASE_ATP_BIND_1"/>
    <property type="match status" value="1"/>
</dbReference>
<evidence type="ECO:0000256" key="6">
    <source>
        <dbReference type="ARBA" id="ARBA00022806"/>
    </source>
</evidence>
<evidence type="ECO:0000256" key="2">
    <source>
        <dbReference type="ARBA" id="ARBA00006637"/>
    </source>
</evidence>
<dbReference type="SUPFAM" id="SSF52540">
    <property type="entry name" value="P-loop containing nucleoside triphosphate hydrolases"/>
    <property type="match status" value="2"/>
</dbReference>
<dbReference type="InterPro" id="IPR006935">
    <property type="entry name" value="Helicase/UvrB_N"/>
</dbReference>
<evidence type="ECO:0000256" key="4">
    <source>
        <dbReference type="ARBA" id="ARBA00022763"/>
    </source>
</evidence>
<evidence type="ECO:0000313" key="18">
    <source>
        <dbReference type="Proteomes" id="UP000269721"/>
    </source>
</evidence>
<keyword evidence="10" id="KW-0413">Isomerase</keyword>
<comment type="subcellular location">
    <subcellularLocation>
        <location evidence="1">Nucleus</location>
    </subcellularLocation>
</comment>
<dbReference type="GO" id="GO:0006289">
    <property type="term" value="P:nucleotide-excision repair"/>
    <property type="evidence" value="ECO:0007669"/>
    <property type="project" value="InterPro"/>
</dbReference>
<keyword evidence="8" id="KW-0238">DNA-binding</keyword>
<dbReference type="GO" id="GO:0000112">
    <property type="term" value="C:nucleotide-excision repair factor 3 complex"/>
    <property type="evidence" value="ECO:0007669"/>
    <property type="project" value="TreeGrafter"/>
</dbReference>
<dbReference type="GO" id="GO:0016787">
    <property type="term" value="F:hydrolase activity"/>
    <property type="evidence" value="ECO:0007669"/>
    <property type="project" value="UniProtKB-KW"/>
</dbReference>
<dbReference type="Proteomes" id="UP000269721">
    <property type="component" value="Unassembled WGS sequence"/>
</dbReference>
<keyword evidence="4" id="KW-0227">DNA damage</keyword>
<dbReference type="GO" id="GO:0005675">
    <property type="term" value="C:transcription factor TFIIH holo complex"/>
    <property type="evidence" value="ECO:0007669"/>
    <property type="project" value="TreeGrafter"/>
</dbReference>
<keyword evidence="7" id="KW-0067">ATP-binding</keyword>
<protein>
    <recommendedName>
        <fullName evidence="13">DNA 3'-5' helicase</fullName>
        <ecNumber evidence="13">5.6.2.4</ecNumber>
    </recommendedName>
</protein>
<dbReference type="InterPro" id="IPR032830">
    <property type="entry name" value="XPB/Ssl2_N"/>
</dbReference>
<dbReference type="OrthoDB" id="10262986at2759"/>
<dbReference type="GO" id="GO:0003677">
    <property type="term" value="F:DNA binding"/>
    <property type="evidence" value="ECO:0007669"/>
    <property type="project" value="UniProtKB-KW"/>
</dbReference>
<feature type="region of interest" description="Disordered" evidence="15">
    <location>
        <begin position="166"/>
        <end position="193"/>
    </location>
</feature>
<dbReference type="InterPro" id="IPR014001">
    <property type="entry name" value="Helicase_ATP-bd"/>
</dbReference>
<keyword evidence="11" id="KW-0539">Nucleus</keyword>
<evidence type="ECO:0000256" key="3">
    <source>
        <dbReference type="ARBA" id="ARBA00022741"/>
    </source>
</evidence>
<keyword evidence="3" id="KW-0547">Nucleotide-binding</keyword>
<dbReference type="InterPro" id="IPR001161">
    <property type="entry name" value="XPB/Ssl2"/>
</dbReference>
<evidence type="ECO:0000256" key="15">
    <source>
        <dbReference type="SAM" id="MobiDB-lite"/>
    </source>
</evidence>
<dbReference type="Pfam" id="PF16203">
    <property type="entry name" value="ERCC3_RAD25_C"/>
    <property type="match status" value="2"/>
</dbReference>
<accession>A0A4P9WD54</accession>